<evidence type="ECO:0000256" key="10">
    <source>
        <dbReference type="RuleBase" id="RU361228"/>
    </source>
</evidence>
<feature type="region of interest" description="Disordered" evidence="11">
    <location>
        <begin position="225"/>
        <end position="244"/>
    </location>
</feature>
<evidence type="ECO:0000256" key="8">
    <source>
        <dbReference type="ARBA" id="ARBA00023026"/>
    </source>
</evidence>
<reference evidence="12" key="1">
    <citation type="submission" date="2021-02" db="EMBL/GenBank/DDBJ databases">
        <authorList>
            <person name="Nowell W R."/>
        </authorList>
    </citation>
    <scope>NUCLEOTIDE SEQUENCE</scope>
</reference>
<dbReference type="AlphaFoldDB" id="A0A815ME66"/>
<evidence type="ECO:0000256" key="9">
    <source>
        <dbReference type="ARBA" id="ARBA00047597"/>
    </source>
</evidence>
<dbReference type="GO" id="GO:0016779">
    <property type="term" value="F:nucleotidyltransferase activity"/>
    <property type="evidence" value="ECO:0007669"/>
    <property type="project" value="UniProtKB-KW"/>
</dbReference>
<evidence type="ECO:0000256" key="11">
    <source>
        <dbReference type="SAM" id="MobiDB-lite"/>
    </source>
</evidence>
<evidence type="ECO:0000256" key="7">
    <source>
        <dbReference type="ARBA" id="ARBA00022695"/>
    </source>
</evidence>
<keyword evidence="7" id="KW-0548">Nucleotidyltransferase</keyword>
<accession>A0A815ME66</accession>
<evidence type="ECO:0000313" key="13">
    <source>
        <dbReference type="Proteomes" id="UP000663845"/>
    </source>
</evidence>
<dbReference type="Pfam" id="PF01129">
    <property type="entry name" value="ART"/>
    <property type="match status" value="1"/>
</dbReference>
<comment type="similarity">
    <text evidence="2 10">Belongs to the Arg-specific ADP-ribosyltransferase family.</text>
</comment>
<keyword evidence="4" id="KW-0800">Toxin</keyword>
<evidence type="ECO:0000313" key="12">
    <source>
        <dbReference type="EMBL" id="CAF1422085.1"/>
    </source>
</evidence>
<keyword evidence="3" id="KW-0964">Secreted</keyword>
<sequence length="409" mass="46608">MTTSGDRFTDIDLENKSLSACYGYITWKVLPIEEAMKDLHKLLPEINQFAKLAKKHCKHPNNHKLSKDEAAAIYIYTMEMAEDACVYRILNQTLRAEDRSKARPWFGYLKLLHSATSKLPKYKGIVYRGIDKDVSMAFKKGQRITWWSVSSCSASVDVISSFFNKARQSTLFNIECSSGKSISGYTCYPKEDEVILMPGTVFEVVAHPLHHHGGLHIIHLKEMADDDDDDNSSNNEKQGTYGPTTAFVPQKISKIRSGKLVDSNSDKPTHFATNASTVPKNTMVPYKPLSKPQPQPKAEYHEFNDPNNDKKLDCKGRSCAKCHMCRDWQFGGDHTTWTWITNWKIWTAKEWNYFNNDGTWKNFKKRDDATCVYGFYGGGYGYYGGRGDDGSGFYGSFYFSNHLCVCERH</sequence>
<evidence type="ECO:0000256" key="2">
    <source>
        <dbReference type="ARBA" id="ARBA00009558"/>
    </source>
</evidence>
<evidence type="ECO:0000256" key="3">
    <source>
        <dbReference type="ARBA" id="ARBA00022525"/>
    </source>
</evidence>
<dbReference type="InterPro" id="IPR050999">
    <property type="entry name" value="ADP-ribosyltransferase_ARG"/>
</dbReference>
<dbReference type="GO" id="GO:0090729">
    <property type="term" value="F:toxin activity"/>
    <property type="evidence" value="ECO:0007669"/>
    <property type="project" value="UniProtKB-KW"/>
</dbReference>
<dbReference type="PROSITE" id="PS51996">
    <property type="entry name" value="TR_MART"/>
    <property type="match status" value="1"/>
</dbReference>
<evidence type="ECO:0000256" key="6">
    <source>
        <dbReference type="ARBA" id="ARBA00022679"/>
    </source>
</evidence>
<dbReference type="Proteomes" id="UP000663845">
    <property type="component" value="Unassembled WGS sequence"/>
</dbReference>
<keyword evidence="6 10" id="KW-0808">Transferase</keyword>
<dbReference type="SUPFAM" id="SSF56399">
    <property type="entry name" value="ADP-ribosylation"/>
    <property type="match status" value="1"/>
</dbReference>
<comment type="caution">
    <text evidence="12">The sequence shown here is derived from an EMBL/GenBank/DDBJ whole genome shotgun (WGS) entry which is preliminary data.</text>
</comment>
<dbReference type="EC" id="2.4.2.31" evidence="10"/>
<name>A0A815ME66_9BILA</name>
<keyword evidence="10" id="KW-0521">NADP</keyword>
<evidence type="ECO:0000256" key="4">
    <source>
        <dbReference type="ARBA" id="ARBA00022656"/>
    </source>
</evidence>
<keyword evidence="5 10" id="KW-0328">Glycosyltransferase</keyword>
<dbReference type="Gene3D" id="3.90.176.10">
    <property type="entry name" value="Toxin ADP-ribosyltransferase, Chain A, domain 1"/>
    <property type="match status" value="1"/>
</dbReference>
<organism evidence="12 13">
    <name type="scientific">Adineta steineri</name>
    <dbReference type="NCBI Taxonomy" id="433720"/>
    <lineage>
        <taxon>Eukaryota</taxon>
        <taxon>Metazoa</taxon>
        <taxon>Spiralia</taxon>
        <taxon>Gnathifera</taxon>
        <taxon>Rotifera</taxon>
        <taxon>Eurotatoria</taxon>
        <taxon>Bdelloidea</taxon>
        <taxon>Adinetida</taxon>
        <taxon>Adinetidae</taxon>
        <taxon>Adineta</taxon>
    </lineage>
</organism>
<dbReference type="GO" id="GO:0003950">
    <property type="term" value="F:NAD+ poly-ADP-ribosyltransferase activity"/>
    <property type="evidence" value="ECO:0007669"/>
    <property type="project" value="TreeGrafter"/>
</dbReference>
<keyword evidence="8" id="KW-0843">Virulence</keyword>
<gene>
    <name evidence="12" type="ORF">JYZ213_LOCUS39049</name>
</gene>
<protein>
    <recommendedName>
        <fullName evidence="10">NAD(P)(+)--arginine ADP-ribosyltransferase</fullName>
        <ecNumber evidence="10">2.4.2.31</ecNumber>
    </recommendedName>
    <alternativeName>
        <fullName evidence="10">Mono(ADP-ribosyl)transferase</fullName>
    </alternativeName>
</protein>
<evidence type="ECO:0000256" key="1">
    <source>
        <dbReference type="ARBA" id="ARBA00004613"/>
    </source>
</evidence>
<comment type="catalytic activity">
    <reaction evidence="9 10">
        <text>L-arginyl-[protein] + NAD(+) = N(omega)-(ADP-D-ribosyl)-L-arginyl-[protein] + nicotinamide + H(+)</text>
        <dbReference type="Rhea" id="RHEA:19149"/>
        <dbReference type="Rhea" id="RHEA-COMP:10532"/>
        <dbReference type="Rhea" id="RHEA-COMP:15087"/>
        <dbReference type="ChEBI" id="CHEBI:15378"/>
        <dbReference type="ChEBI" id="CHEBI:17154"/>
        <dbReference type="ChEBI" id="CHEBI:29965"/>
        <dbReference type="ChEBI" id="CHEBI:57540"/>
        <dbReference type="ChEBI" id="CHEBI:142554"/>
        <dbReference type="EC" id="2.4.2.31"/>
    </reaction>
</comment>
<keyword evidence="10" id="KW-0520">NAD</keyword>
<dbReference type="GO" id="GO:0005576">
    <property type="term" value="C:extracellular region"/>
    <property type="evidence" value="ECO:0007669"/>
    <property type="project" value="UniProtKB-SubCell"/>
</dbReference>
<dbReference type="PANTHER" id="PTHR10339">
    <property type="entry name" value="ADP-RIBOSYLTRANSFERASE"/>
    <property type="match status" value="1"/>
</dbReference>
<dbReference type="GO" id="GO:0106274">
    <property type="term" value="F:NAD+-protein-arginine ADP-ribosyltransferase activity"/>
    <property type="evidence" value="ECO:0007669"/>
    <property type="project" value="UniProtKB-EC"/>
</dbReference>
<dbReference type="PANTHER" id="PTHR10339:SF25">
    <property type="entry name" value="SECRETED EXOENZYME S"/>
    <property type="match status" value="1"/>
</dbReference>
<dbReference type="EMBL" id="CAJNOG010001220">
    <property type="protein sequence ID" value="CAF1422085.1"/>
    <property type="molecule type" value="Genomic_DNA"/>
</dbReference>
<comment type="subcellular location">
    <subcellularLocation>
        <location evidence="1">Secreted</location>
    </subcellularLocation>
</comment>
<dbReference type="InterPro" id="IPR000768">
    <property type="entry name" value="ART"/>
</dbReference>
<evidence type="ECO:0000256" key="5">
    <source>
        <dbReference type="ARBA" id="ARBA00022676"/>
    </source>
</evidence>
<proteinExistence type="inferred from homology"/>
<feature type="region of interest" description="Disordered" evidence="11">
    <location>
        <begin position="282"/>
        <end position="304"/>
    </location>
</feature>